<accession>A0A0U2XQI0</accession>
<sequence length="143" mass="16071">MSNQKGITLVELLAAITLLSIVSVLVMSIIIQSQNTYKRNQLTNMTTTEMSLLINTMTRDIRQHPQQVAVVSNVLTISPPNEDPIVYRFDSAQDELKRNNQVVISNVHDFTIAIEEGIMKLELEDSNEKEWTSTIAIRTGGEL</sequence>
<dbReference type="AlphaFoldDB" id="A0A0U2XQI0"/>
<dbReference type="STRING" id="200991.AUC31_06035"/>
<evidence type="ECO:0000313" key="5">
    <source>
        <dbReference type="Proteomes" id="UP000067683"/>
    </source>
</evidence>
<keyword evidence="3" id="KW-0472">Membrane</keyword>
<evidence type="ECO:0000313" key="4">
    <source>
        <dbReference type="EMBL" id="ALS74808.1"/>
    </source>
</evidence>
<reference evidence="4" key="1">
    <citation type="submission" date="2016-01" db="EMBL/GenBank/DDBJ databases">
        <title>Complete genome of Planococcus rifietoensis type strain M8.</title>
        <authorList>
            <person name="See-Too W.S."/>
        </authorList>
    </citation>
    <scope>NUCLEOTIDE SEQUENCE [LARGE SCALE GENOMIC DNA]</scope>
    <source>
        <strain evidence="4">M8</strain>
    </source>
</reference>
<dbReference type="GO" id="GO:0030420">
    <property type="term" value="P:establishment of competence for transformation"/>
    <property type="evidence" value="ECO:0007669"/>
    <property type="project" value="UniProtKB-KW"/>
</dbReference>
<keyword evidence="3" id="KW-0812">Transmembrane</keyword>
<organism evidence="4 5">
    <name type="scientific">Planococcus rifietoensis</name>
    <dbReference type="NCBI Taxonomy" id="200991"/>
    <lineage>
        <taxon>Bacteria</taxon>
        <taxon>Bacillati</taxon>
        <taxon>Bacillota</taxon>
        <taxon>Bacilli</taxon>
        <taxon>Bacillales</taxon>
        <taxon>Caryophanaceae</taxon>
        <taxon>Planococcus</taxon>
    </lineage>
</organism>
<comment type="subcellular location">
    <subcellularLocation>
        <location evidence="1">Cell surface</location>
    </subcellularLocation>
</comment>
<protein>
    <recommendedName>
        <fullName evidence="6">Prepilin-type N-terminal cleavage/methylation domain-containing protein</fullName>
    </recommendedName>
</protein>
<keyword evidence="5" id="KW-1185">Reference proteome</keyword>
<dbReference type="InterPro" id="IPR045584">
    <property type="entry name" value="Pilin-like"/>
</dbReference>
<gene>
    <name evidence="4" type="ORF">AUC31_06035</name>
</gene>
<evidence type="ECO:0008006" key="6">
    <source>
        <dbReference type="Google" id="ProtNLM"/>
    </source>
</evidence>
<dbReference type="RefSeq" id="WP_058381515.1">
    <property type="nucleotide sequence ID" value="NZ_CP013659.2"/>
</dbReference>
<name>A0A0U2XQI0_9BACL</name>
<keyword evidence="3" id="KW-1133">Transmembrane helix</keyword>
<dbReference type="Proteomes" id="UP000067683">
    <property type="component" value="Chromosome"/>
</dbReference>
<dbReference type="Pfam" id="PF07963">
    <property type="entry name" value="N_methyl"/>
    <property type="match status" value="1"/>
</dbReference>
<dbReference type="KEGG" id="prt:AUC31_06035"/>
<dbReference type="PROSITE" id="PS00409">
    <property type="entry name" value="PROKAR_NTER_METHYL"/>
    <property type="match status" value="1"/>
</dbReference>
<proteinExistence type="predicted"/>
<evidence type="ECO:0000256" key="3">
    <source>
        <dbReference type="SAM" id="Phobius"/>
    </source>
</evidence>
<dbReference type="GO" id="GO:0009986">
    <property type="term" value="C:cell surface"/>
    <property type="evidence" value="ECO:0007669"/>
    <property type="project" value="UniProtKB-SubCell"/>
</dbReference>
<dbReference type="EMBL" id="CP013659">
    <property type="protein sequence ID" value="ALS74808.1"/>
    <property type="molecule type" value="Genomic_DNA"/>
</dbReference>
<evidence type="ECO:0000256" key="2">
    <source>
        <dbReference type="ARBA" id="ARBA00023287"/>
    </source>
</evidence>
<feature type="transmembrane region" description="Helical" evidence="3">
    <location>
        <begin position="12"/>
        <end position="31"/>
    </location>
</feature>
<dbReference type="NCBIfam" id="TIGR02532">
    <property type="entry name" value="IV_pilin_GFxxxE"/>
    <property type="match status" value="1"/>
</dbReference>
<keyword evidence="2" id="KW-0178">Competence</keyword>
<evidence type="ECO:0000256" key="1">
    <source>
        <dbReference type="ARBA" id="ARBA00004241"/>
    </source>
</evidence>
<dbReference type="SUPFAM" id="SSF54523">
    <property type="entry name" value="Pili subunits"/>
    <property type="match status" value="1"/>
</dbReference>
<dbReference type="InterPro" id="IPR012902">
    <property type="entry name" value="N_methyl_site"/>
</dbReference>